<dbReference type="AlphaFoldDB" id="A0A831WZF4"/>
<dbReference type="EMBL" id="DSIY01000075">
    <property type="protein sequence ID" value="HEG90459.1"/>
    <property type="molecule type" value="Genomic_DNA"/>
</dbReference>
<organism evidence="1">
    <name type="scientific">Thermorudis peleae</name>
    <dbReference type="NCBI Taxonomy" id="1382356"/>
    <lineage>
        <taxon>Bacteria</taxon>
        <taxon>Pseudomonadati</taxon>
        <taxon>Thermomicrobiota</taxon>
        <taxon>Thermomicrobia</taxon>
        <taxon>Thermomicrobia incertae sedis</taxon>
        <taxon>Thermorudis</taxon>
    </lineage>
</organism>
<reference evidence="1" key="1">
    <citation type="journal article" date="2020" name="mSystems">
        <title>Genome- and Community-Level Interaction Insights into Carbon Utilization and Element Cycling Functions of Hydrothermarchaeota in Hydrothermal Sediment.</title>
        <authorList>
            <person name="Zhou Z."/>
            <person name="Liu Y."/>
            <person name="Xu W."/>
            <person name="Pan J."/>
            <person name="Luo Z.H."/>
            <person name="Li M."/>
        </authorList>
    </citation>
    <scope>NUCLEOTIDE SEQUENCE [LARGE SCALE GENOMIC DNA]</scope>
    <source>
        <strain evidence="1">SpSt-210</strain>
    </source>
</reference>
<comment type="caution">
    <text evidence="1">The sequence shown here is derived from an EMBL/GenBank/DDBJ whole genome shotgun (WGS) entry which is preliminary data.</text>
</comment>
<sequence>MALLTSHCTVSWAEWQDGTRAEPAALRREAEDLCDIFGRPVVPLGGDGRPLIQWGALAERPEPPPPSVMRRWPWRDAVGLALVLGESRLLRGHLWVLDCERRGRQRVEFELDAERPAWRCSIVAESQRRGIHLYLLSEQPVKAGKFAHGCILARGKLAVVPPTPPFKADGTQPYRWLSCNVDDLLVGTPEELVPAWWLDSSVARPGAETPLQPRPQREAITALGGALARALAEPGVLACVLPLLHIPATVVWQPSRPFTCPLCRSEKHPSASLFTSQSGTALVRSWHCCCGPEWEFALLAEVFHLQRTGTLRRLRGVELAAWDLALLWAAGVLPQPPAPRLPGAPAEAEAVFAAFLATVAASERLTGDRAVAFSRRFAAALTGLPEPTVRAAWGWLRQHGYARQVCPPQGRQPALWMPGESRA</sequence>
<protein>
    <recommendedName>
        <fullName evidence="2">DNA primase/polymerase bifunctional N-terminal domain-containing protein</fullName>
    </recommendedName>
</protein>
<gene>
    <name evidence="1" type="ORF">ENP34_03315</name>
</gene>
<name>A0A831WZF4_9BACT</name>
<evidence type="ECO:0000313" key="1">
    <source>
        <dbReference type="EMBL" id="HEG90459.1"/>
    </source>
</evidence>
<accession>A0A831WZF4</accession>
<proteinExistence type="predicted"/>
<evidence type="ECO:0008006" key="2">
    <source>
        <dbReference type="Google" id="ProtNLM"/>
    </source>
</evidence>